<comment type="similarity">
    <text evidence="2">Belongs to the beta-catenin family.</text>
</comment>
<keyword evidence="9" id="KW-1185">Reference proteome</keyword>
<dbReference type="PANTHER" id="PTHR10372">
    <property type="entry name" value="PLAKOPHILLIN-RELATED"/>
    <property type="match status" value="1"/>
</dbReference>
<evidence type="ECO:0000313" key="10">
    <source>
        <dbReference type="WBParaSite" id="ECPE_0000776501-mRNA-1"/>
    </source>
</evidence>
<gene>
    <name evidence="8" type="ORF">ECPE_LOCUS7746</name>
</gene>
<dbReference type="EMBL" id="UZAN01045019">
    <property type="protein sequence ID" value="VDP81910.1"/>
    <property type="molecule type" value="Genomic_DNA"/>
</dbReference>
<dbReference type="GO" id="GO:0005912">
    <property type="term" value="C:adherens junction"/>
    <property type="evidence" value="ECO:0007669"/>
    <property type="project" value="TreeGrafter"/>
</dbReference>
<evidence type="ECO:0000313" key="9">
    <source>
        <dbReference type="Proteomes" id="UP000272942"/>
    </source>
</evidence>
<feature type="compositionally biased region" description="Polar residues" evidence="7">
    <location>
        <begin position="231"/>
        <end position="262"/>
    </location>
</feature>
<dbReference type="GO" id="GO:0005737">
    <property type="term" value="C:cytoplasm"/>
    <property type="evidence" value="ECO:0007669"/>
    <property type="project" value="TreeGrafter"/>
</dbReference>
<evidence type="ECO:0000256" key="4">
    <source>
        <dbReference type="ARBA" id="ARBA00022889"/>
    </source>
</evidence>
<evidence type="ECO:0000256" key="2">
    <source>
        <dbReference type="ARBA" id="ARBA00005462"/>
    </source>
</evidence>
<accession>A0A183ALB1</accession>
<dbReference type="OrthoDB" id="6273770at2759"/>
<dbReference type="AlphaFoldDB" id="A0A183ALB1"/>
<feature type="region of interest" description="Disordered" evidence="7">
    <location>
        <begin position="294"/>
        <end position="330"/>
    </location>
</feature>
<dbReference type="InterPro" id="IPR016024">
    <property type="entry name" value="ARM-type_fold"/>
</dbReference>
<dbReference type="GO" id="GO:0005634">
    <property type="term" value="C:nucleus"/>
    <property type="evidence" value="ECO:0007669"/>
    <property type="project" value="TreeGrafter"/>
</dbReference>
<dbReference type="Proteomes" id="UP000272942">
    <property type="component" value="Unassembled WGS sequence"/>
</dbReference>
<feature type="repeat" description="ARM" evidence="6">
    <location>
        <begin position="388"/>
        <end position="419"/>
    </location>
</feature>
<dbReference type="PROSITE" id="PS50176">
    <property type="entry name" value="ARM_REPEAT"/>
    <property type="match status" value="2"/>
</dbReference>
<dbReference type="PANTHER" id="PTHR10372:SF27">
    <property type="entry name" value="ADHERENS JUNCTION PROTEIN P120"/>
    <property type="match status" value="1"/>
</dbReference>
<dbReference type="InterPro" id="IPR000225">
    <property type="entry name" value="Armadillo"/>
</dbReference>
<keyword evidence="4" id="KW-0130">Cell adhesion</keyword>
<name>A0A183ALB1_9TREM</name>
<sequence>MEDKPLPYRYHPPLHFQPATPPTKTRSNNDPVKVDQFIRRPVCPVRNQEENTLKGTTMIDCSQPQVRLAWRKHIEKPSVPPAPEPVSNSNLPVPVHTRQRSMPVTMPSFEKTPLVPSSGLLNVDTESFTLSRTSSTGNVKSNAMPGQNSSYNVVIDIQLRGPEHINFTNRMTQSFIEGGGQRVQFTDGLIGRQCSTSELSRSLIEDVHTLSLGCRHKEARNNKSGPEINLPQRNQSSDSTISHRPSACPETTDNSTTPSLDVSSEPIEFEDVNNPDKTQFTCCSLYNPKTSISNRRRESNTLGEQTKVKISWSPPRAGRSSSASMSRTDRYSTWNRSKMINFSNDIDVPQLIRLLQSPDPDVVANASAYLQHLVYRNPSLKDKTRQCGGIAALVQLLFSDHAQICLNTVGVLRNLTSGDNLEIKAGIREKNKILLKANPYRSPQCGPGQIFVG</sequence>
<evidence type="ECO:0000256" key="1">
    <source>
        <dbReference type="ARBA" id="ARBA00004282"/>
    </source>
</evidence>
<dbReference type="SUPFAM" id="SSF48371">
    <property type="entry name" value="ARM repeat"/>
    <property type="match status" value="1"/>
</dbReference>
<proteinExistence type="inferred from homology"/>
<organism evidence="10">
    <name type="scientific">Echinostoma caproni</name>
    <dbReference type="NCBI Taxonomy" id="27848"/>
    <lineage>
        <taxon>Eukaryota</taxon>
        <taxon>Metazoa</taxon>
        <taxon>Spiralia</taxon>
        <taxon>Lophotrochozoa</taxon>
        <taxon>Platyhelminthes</taxon>
        <taxon>Trematoda</taxon>
        <taxon>Digenea</taxon>
        <taxon>Plagiorchiida</taxon>
        <taxon>Echinostomata</taxon>
        <taxon>Echinostomatoidea</taxon>
        <taxon>Echinostomatidae</taxon>
        <taxon>Echinostoma</taxon>
    </lineage>
</organism>
<evidence type="ECO:0000256" key="7">
    <source>
        <dbReference type="SAM" id="MobiDB-lite"/>
    </source>
</evidence>
<feature type="region of interest" description="Disordered" evidence="7">
    <location>
        <begin position="217"/>
        <end position="275"/>
    </location>
</feature>
<reference evidence="10" key="1">
    <citation type="submission" date="2016-06" db="UniProtKB">
        <authorList>
            <consortium name="WormBaseParasite"/>
        </authorList>
    </citation>
    <scope>IDENTIFICATION</scope>
</reference>
<evidence type="ECO:0000256" key="6">
    <source>
        <dbReference type="PROSITE-ProRule" id="PRU00259"/>
    </source>
</evidence>
<evidence type="ECO:0000313" key="8">
    <source>
        <dbReference type="EMBL" id="VDP81910.1"/>
    </source>
</evidence>
<dbReference type="InterPro" id="IPR011989">
    <property type="entry name" value="ARM-like"/>
</dbReference>
<keyword evidence="5" id="KW-0965">Cell junction</keyword>
<evidence type="ECO:0000256" key="3">
    <source>
        <dbReference type="ARBA" id="ARBA00022737"/>
    </source>
</evidence>
<keyword evidence="3" id="KW-0677">Repeat</keyword>
<protein>
    <submittedName>
        <fullName evidence="10">Plakophilin-2</fullName>
    </submittedName>
</protein>
<dbReference type="WBParaSite" id="ECPE_0000776501-mRNA-1">
    <property type="protein sequence ID" value="ECPE_0000776501-mRNA-1"/>
    <property type="gene ID" value="ECPE_0000776501"/>
</dbReference>
<feature type="compositionally biased region" description="Low complexity" evidence="7">
    <location>
        <begin position="311"/>
        <end position="326"/>
    </location>
</feature>
<dbReference type="SMART" id="SM00185">
    <property type="entry name" value="ARM"/>
    <property type="match status" value="1"/>
</dbReference>
<feature type="repeat" description="ARM" evidence="6">
    <location>
        <begin position="346"/>
        <end position="388"/>
    </location>
</feature>
<dbReference type="Gene3D" id="1.25.10.10">
    <property type="entry name" value="Leucine-rich Repeat Variant"/>
    <property type="match status" value="1"/>
</dbReference>
<reference evidence="8 9" key="2">
    <citation type="submission" date="2018-11" db="EMBL/GenBank/DDBJ databases">
        <authorList>
            <consortium name="Pathogen Informatics"/>
        </authorList>
    </citation>
    <scope>NUCLEOTIDE SEQUENCE [LARGE SCALE GENOMIC DNA]</scope>
    <source>
        <strain evidence="8 9">Egypt</strain>
    </source>
</reference>
<dbReference type="GO" id="GO:0005886">
    <property type="term" value="C:plasma membrane"/>
    <property type="evidence" value="ECO:0007669"/>
    <property type="project" value="TreeGrafter"/>
</dbReference>
<evidence type="ECO:0000256" key="5">
    <source>
        <dbReference type="ARBA" id="ARBA00022949"/>
    </source>
</evidence>
<dbReference type="GO" id="GO:0098609">
    <property type="term" value="P:cell-cell adhesion"/>
    <property type="evidence" value="ECO:0007669"/>
    <property type="project" value="InterPro"/>
</dbReference>
<feature type="region of interest" description="Disordered" evidence="7">
    <location>
        <begin position="1"/>
        <end position="30"/>
    </location>
</feature>
<dbReference type="InterPro" id="IPR028435">
    <property type="entry name" value="Plakophilin/d_Catenin"/>
</dbReference>
<comment type="subcellular location">
    <subcellularLocation>
        <location evidence="1">Cell junction</location>
    </subcellularLocation>
</comment>
<dbReference type="Pfam" id="PF00514">
    <property type="entry name" value="Arm"/>
    <property type="match status" value="1"/>
</dbReference>